<feature type="region of interest" description="Disordered" evidence="1">
    <location>
        <begin position="435"/>
        <end position="482"/>
    </location>
</feature>
<dbReference type="GeneID" id="8235763"/>
<protein>
    <submittedName>
        <fullName evidence="2 3">Tanabin, putative</fullName>
    </submittedName>
</protein>
<dbReference type="Proteomes" id="UP000009046">
    <property type="component" value="Unassembled WGS sequence"/>
</dbReference>
<name>E0VWT6_PEDHC</name>
<feature type="region of interest" description="Disordered" evidence="1">
    <location>
        <begin position="731"/>
        <end position="756"/>
    </location>
</feature>
<dbReference type="KEGG" id="phu:Phum_PHUM491000"/>
<feature type="region of interest" description="Disordered" evidence="1">
    <location>
        <begin position="224"/>
        <end position="246"/>
    </location>
</feature>
<dbReference type="AlphaFoldDB" id="E0VWT6"/>
<feature type="region of interest" description="Disordered" evidence="1">
    <location>
        <begin position="1173"/>
        <end position="1195"/>
    </location>
</feature>
<feature type="compositionally biased region" description="Acidic residues" evidence="1">
    <location>
        <begin position="1173"/>
        <end position="1189"/>
    </location>
</feature>
<proteinExistence type="predicted"/>
<feature type="compositionally biased region" description="Polar residues" evidence="1">
    <location>
        <begin position="620"/>
        <end position="637"/>
    </location>
</feature>
<feature type="compositionally biased region" description="Low complexity" evidence="1">
    <location>
        <begin position="796"/>
        <end position="819"/>
    </location>
</feature>
<sequence>MDEEINKKETKIFGTDDIRKQCQNWTLAGDAGLLTHLENFSEKIYNKIQETQSLFNELLDSYDDINNKIGNTTNQFLALQNCQFVENRVYDEETPTEENITEQKIDENEKEKVLLSQYKEAVEIGIKLLDTHFNEVELPLNSDSEEDDDMPSRQVSLIWKPKNPYSNKKFPLLIGSSEWWADDSVGLKTVDDSLDVSKEISESESESESVQDVEKSVHLSLSSSTSSLDVKKKPHHVESNHSRESSEDIFGLDKNYNYSSSNSDLFGVINNASNEKLDKISPIIDSCIVSNGETISSENTLQKKEDVENVSDEDSFKNASKKINSAFAKELAAKLGSFNKEESRKETSPPPATTTIDNNNKKQENENVISKDVEENKFIKNGDTDDDVNDSNSLFFKSENDDKLFSNSNQLFKESENDLFQNDYLNKFKSKSLKNNEKTNDFKSNSNRDTSEGKTGKGLFDDLDDNFDDDDDDDDNDEDSLFFSKPTLKKKTELFIDNNLPPQDDVENTKETKKKIKLFDDDDDDDLNEKDPDGLDIFKIGSQKENISKMATSDNSDKIFSPVNKTLENNVKSISKLLDDDVIISSRENVGEPEVVEDKNDLFSDLSSPDDPVYIEKKNSPSYVKSTKNAQSDNNESLFREKFKQPDALSISSSRSSLFDDVNMSKSRLSSVFDKDKTNKSDDNLFNDDSLFEDDGDLFTKVSDKFSKSKEMTSSLFDDFDDADDLFSKFKNNGKSSEDSGKFSPQENELFEGNSSRDLLDGEVKDKVTVKIKCDVDEDLFSDNKIFAESPERVPENSSSSSNKVIDSKVSLTTSSSLLPENGNRVDEDKSELFIKSSSSSHTIMDESNLFSKSPMDDVVKSSHEDKNLPTSPRIPKSTSVGKLNIPKNLKSKLETVVKMTSSESSIEGNLIKKKREEGGEGGEGGESLEPRSNLLKCPSRDRVKIPVRRRPQSRHARHEAIRKSGLDYFFNETNETNDKQISRVEKKSSSVTEIGNKMSSKMEKKISEPLFSSRIANFPLSPSTDEEDFFNVPNDELDKNVEKDHDDDDEELFKNNLFKPETCRKIDDGILFNKTSGSAMGKFEEGKNDAIWKEEEEEKEKVEDLFFKSESKENDKKKKIKIFDFDDDDEDGNGNGNGNDSDGKEQNLLFKSNSNKFKGKDDLFKKKSLFDIESDDDDNDDDDDDDGDLFGSRKSKDKKIPVVCSKITTGKMIPENDDDDDKKKKKDGGKSFVDPLGLMSNSAND</sequence>
<evidence type="ECO:0000313" key="2">
    <source>
        <dbReference type="EMBL" id="EEB17842.1"/>
    </source>
</evidence>
<feature type="compositionally biased region" description="Low complexity" evidence="1">
    <location>
        <begin position="603"/>
        <end position="612"/>
    </location>
</feature>
<evidence type="ECO:0000313" key="3">
    <source>
        <dbReference type="EnsemblMetazoa" id="PHUM491000-PA"/>
    </source>
</evidence>
<feature type="region of interest" description="Disordered" evidence="1">
    <location>
        <begin position="901"/>
        <end position="959"/>
    </location>
</feature>
<dbReference type="eggNOG" id="ENOG502QTIY">
    <property type="taxonomic scope" value="Eukaryota"/>
</dbReference>
<reference evidence="2" key="1">
    <citation type="submission" date="2007-04" db="EMBL/GenBank/DDBJ databases">
        <title>Annotation of Pediculus humanus corporis strain USDA.</title>
        <authorList>
            <person name="Kirkness E."/>
            <person name="Hannick L."/>
            <person name="Hass B."/>
            <person name="Bruggner R."/>
            <person name="Lawson D."/>
            <person name="Bidwell S."/>
            <person name="Joardar V."/>
            <person name="Caler E."/>
            <person name="Walenz B."/>
            <person name="Inman J."/>
            <person name="Schobel S."/>
            <person name="Galinsky K."/>
            <person name="Amedeo P."/>
            <person name="Strausberg R."/>
        </authorList>
    </citation>
    <scope>NUCLEOTIDE SEQUENCE</scope>
    <source>
        <strain evidence="2">USDA</strain>
    </source>
</reference>
<dbReference type="VEuPathDB" id="VectorBase:PHUM491000"/>
<evidence type="ECO:0000313" key="4">
    <source>
        <dbReference type="Proteomes" id="UP000009046"/>
    </source>
</evidence>
<dbReference type="FunCoup" id="E0VWT6">
    <property type="interactions" value="851"/>
</dbReference>
<dbReference type="InParanoid" id="E0VWT6"/>
<dbReference type="EMBL" id="AAZO01005939">
    <property type="status" value="NOT_ANNOTATED_CDS"/>
    <property type="molecule type" value="Genomic_DNA"/>
</dbReference>
<dbReference type="HOGENOM" id="CLU_266206_0_0_1"/>
<dbReference type="CTD" id="8235763"/>
<feature type="compositionally biased region" description="Acidic residues" evidence="1">
    <location>
        <begin position="461"/>
        <end position="480"/>
    </location>
</feature>
<gene>
    <name evidence="3" type="primary">8235763</name>
    <name evidence="2" type="ORF">Phum_PHUM491000</name>
</gene>
<feature type="region of interest" description="Disordered" evidence="1">
    <location>
        <begin position="786"/>
        <end position="887"/>
    </location>
</feature>
<feature type="compositionally biased region" description="Basic and acidic residues" evidence="1">
    <location>
        <begin position="236"/>
        <end position="246"/>
    </location>
</feature>
<feature type="region of interest" description="Disordered" evidence="1">
    <location>
        <begin position="595"/>
        <end position="639"/>
    </location>
</feature>
<reference evidence="3" key="3">
    <citation type="submission" date="2020-05" db="UniProtKB">
        <authorList>
            <consortium name="EnsemblMetazoa"/>
        </authorList>
    </citation>
    <scope>IDENTIFICATION</scope>
    <source>
        <strain evidence="3">USDA</strain>
    </source>
</reference>
<dbReference type="OrthoDB" id="751084at2759"/>
<feature type="region of interest" description="Disordered" evidence="1">
    <location>
        <begin position="338"/>
        <end position="393"/>
    </location>
</feature>
<feature type="compositionally biased region" description="Polar residues" evidence="1">
    <location>
        <begin position="743"/>
        <end position="756"/>
    </location>
</feature>
<feature type="compositionally biased region" description="Basic residues" evidence="1">
    <location>
        <begin position="946"/>
        <end position="958"/>
    </location>
</feature>
<dbReference type="OMA" id="HTIMDES"/>
<feature type="region of interest" description="Disordered" evidence="1">
    <location>
        <begin position="1124"/>
        <end position="1160"/>
    </location>
</feature>
<evidence type="ECO:0000256" key="1">
    <source>
        <dbReference type="SAM" id="MobiDB-lite"/>
    </source>
</evidence>
<dbReference type="EMBL" id="DS235824">
    <property type="protein sequence ID" value="EEB17842.1"/>
    <property type="molecule type" value="Genomic_DNA"/>
</dbReference>
<keyword evidence="4" id="KW-1185">Reference proteome</keyword>
<dbReference type="EnsemblMetazoa" id="PHUM491000-RA">
    <property type="protein sequence ID" value="PHUM491000-PA"/>
    <property type="gene ID" value="PHUM491000"/>
</dbReference>
<reference evidence="2" key="2">
    <citation type="submission" date="2007-04" db="EMBL/GenBank/DDBJ databases">
        <title>The genome of the human body louse.</title>
        <authorList>
            <consortium name="The Human Body Louse Genome Consortium"/>
            <person name="Kirkness E."/>
            <person name="Walenz B."/>
            <person name="Hass B."/>
            <person name="Bruggner R."/>
            <person name="Strausberg R."/>
        </authorList>
    </citation>
    <scope>NUCLEOTIDE SEQUENCE</scope>
    <source>
        <strain evidence="2">USDA</strain>
    </source>
</reference>
<feature type="region of interest" description="Disordered" evidence="1">
    <location>
        <begin position="1207"/>
        <end position="1246"/>
    </location>
</feature>
<organism>
    <name type="scientific">Pediculus humanus subsp. corporis</name>
    <name type="common">Body louse</name>
    <dbReference type="NCBI Taxonomy" id="121224"/>
    <lineage>
        <taxon>Eukaryota</taxon>
        <taxon>Metazoa</taxon>
        <taxon>Ecdysozoa</taxon>
        <taxon>Arthropoda</taxon>
        <taxon>Hexapoda</taxon>
        <taxon>Insecta</taxon>
        <taxon>Pterygota</taxon>
        <taxon>Neoptera</taxon>
        <taxon>Paraneoptera</taxon>
        <taxon>Psocodea</taxon>
        <taxon>Troctomorpha</taxon>
        <taxon>Phthiraptera</taxon>
        <taxon>Anoplura</taxon>
        <taxon>Pediculidae</taxon>
        <taxon>Pediculus</taxon>
    </lineage>
</organism>
<feature type="region of interest" description="Disordered" evidence="1">
    <location>
        <begin position="494"/>
        <end position="536"/>
    </location>
</feature>
<feature type="compositionally biased region" description="Basic and acidic residues" evidence="1">
    <location>
        <begin position="824"/>
        <end position="833"/>
    </location>
</feature>
<feature type="compositionally biased region" description="Basic and acidic residues" evidence="1">
    <location>
        <begin position="855"/>
        <end position="868"/>
    </location>
</feature>
<accession>E0VWT6</accession>
<dbReference type="RefSeq" id="XP_002430580.1">
    <property type="nucleotide sequence ID" value="XM_002430535.1"/>
</dbReference>
<feature type="compositionally biased region" description="Basic and acidic residues" evidence="1">
    <location>
        <begin position="359"/>
        <end position="383"/>
    </location>
</feature>
<dbReference type="STRING" id="121224.E0VWT6"/>